<comment type="caution">
    <text evidence="1">The sequence shown here is derived from an EMBL/GenBank/DDBJ whole genome shotgun (WGS) entry which is preliminary data.</text>
</comment>
<gene>
    <name evidence="1" type="ORF">GCM10007932_50030</name>
</gene>
<dbReference type="AlphaFoldDB" id="A0AAV5NYA4"/>
<keyword evidence="2" id="KW-1185">Reference proteome</keyword>
<proteinExistence type="predicted"/>
<sequence length="82" mass="9619">MGDDKHTDVKGLPTTHFTKARSHKVVVVGYLEQYPKFTLSYLRHEYAQKRQVEGTNLHNVLAINKIRKAHTTLDKIYFFIFN</sequence>
<reference evidence="2" key="1">
    <citation type="journal article" date="2019" name="Int. J. Syst. Evol. Microbiol.">
        <title>The Global Catalogue of Microorganisms (GCM) 10K type strain sequencing project: providing services to taxonomists for standard genome sequencing and annotation.</title>
        <authorList>
            <consortium name="The Broad Institute Genomics Platform"/>
            <consortium name="The Broad Institute Genome Sequencing Center for Infectious Disease"/>
            <person name="Wu L."/>
            <person name="Ma J."/>
        </authorList>
    </citation>
    <scope>NUCLEOTIDE SEQUENCE [LARGE SCALE GENOMIC DNA]</scope>
    <source>
        <strain evidence="2">NBRC 15640</strain>
    </source>
</reference>
<dbReference type="Proteomes" id="UP001156690">
    <property type="component" value="Unassembled WGS sequence"/>
</dbReference>
<protein>
    <submittedName>
        <fullName evidence="1">Uncharacterized protein</fullName>
    </submittedName>
</protein>
<evidence type="ECO:0000313" key="2">
    <source>
        <dbReference type="Proteomes" id="UP001156690"/>
    </source>
</evidence>
<dbReference type="RefSeq" id="WP_126608494.1">
    <property type="nucleotide sequence ID" value="NZ_AP025144.1"/>
</dbReference>
<evidence type="ECO:0000313" key="1">
    <source>
        <dbReference type="EMBL" id="GLQ75641.1"/>
    </source>
</evidence>
<name>A0AAV5NYA4_9VIBR</name>
<accession>A0AAV5NYA4</accession>
<dbReference type="EMBL" id="BSNX01000074">
    <property type="protein sequence ID" value="GLQ75641.1"/>
    <property type="molecule type" value="Genomic_DNA"/>
</dbReference>
<organism evidence="1 2">
    <name type="scientific">Vibrio penaeicida</name>
    <dbReference type="NCBI Taxonomy" id="104609"/>
    <lineage>
        <taxon>Bacteria</taxon>
        <taxon>Pseudomonadati</taxon>
        <taxon>Pseudomonadota</taxon>
        <taxon>Gammaproteobacteria</taxon>
        <taxon>Vibrionales</taxon>
        <taxon>Vibrionaceae</taxon>
        <taxon>Vibrio</taxon>
    </lineage>
</organism>